<evidence type="ECO:0000259" key="6">
    <source>
        <dbReference type="PROSITE" id="PS01124"/>
    </source>
</evidence>
<accession>A0A5C4SYR8</accession>
<dbReference type="SUPFAM" id="SSF46689">
    <property type="entry name" value="Homeodomain-like"/>
    <property type="match status" value="2"/>
</dbReference>
<evidence type="ECO:0000256" key="5">
    <source>
        <dbReference type="SAM" id="Phobius"/>
    </source>
</evidence>
<dbReference type="AlphaFoldDB" id="A0A5C4SYR8"/>
<dbReference type="PROSITE" id="PS00041">
    <property type="entry name" value="HTH_ARAC_FAMILY_1"/>
    <property type="match status" value="1"/>
</dbReference>
<dbReference type="RefSeq" id="WP_139606743.1">
    <property type="nucleotide sequence ID" value="NZ_VDCQ01000074.1"/>
</dbReference>
<feature type="region of interest" description="Disordered" evidence="4">
    <location>
        <begin position="766"/>
        <end position="788"/>
    </location>
</feature>
<evidence type="ECO:0000313" key="7">
    <source>
        <dbReference type="EMBL" id="TNJ61530.1"/>
    </source>
</evidence>
<evidence type="ECO:0000256" key="4">
    <source>
        <dbReference type="SAM" id="MobiDB-lite"/>
    </source>
</evidence>
<gene>
    <name evidence="7" type="ORF">FE784_34200</name>
</gene>
<proteinExistence type="predicted"/>
<dbReference type="InterPro" id="IPR041522">
    <property type="entry name" value="CdaR_GGDEF"/>
</dbReference>
<dbReference type="InterPro" id="IPR009057">
    <property type="entry name" value="Homeodomain-like_sf"/>
</dbReference>
<dbReference type="InterPro" id="IPR018062">
    <property type="entry name" value="HTH_AraC-typ_CS"/>
</dbReference>
<dbReference type="Pfam" id="PF12833">
    <property type="entry name" value="HTH_18"/>
    <property type="match status" value="1"/>
</dbReference>
<feature type="transmembrane region" description="Helical" evidence="5">
    <location>
        <begin position="299"/>
        <end position="323"/>
    </location>
</feature>
<dbReference type="Pfam" id="PF17853">
    <property type="entry name" value="GGDEF_2"/>
    <property type="match status" value="1"/>
</dbReference>
<keyword evidence="8" id="KW-1185">Reference proteome</keyword>
<feature type="transmembrane region" description="Helical" evidence="5">
    <location>
        <begin position="12"/>
        <end position="34"/>
    </location>
</feature>
<dbReference type="PANTHER" id="PTHR43280">
    <property type="entry name" value="ARAC-FAMILY TRANSCRIPTIONAL REGULATOR"/>
    <property type="match status" value="1"/>
</dbReference>
<evidence type="ECO:0000256" key="3">
    <source>
        <dbReference type="ARBA" id="ARBA00023163"/>
    </source>
</evidence>
<keyword evidence="5" id="KW-0812">Transmembrane</keyword>
<dbReference type="Proteomes" id="UP000307943">
    <property type="component" value="Unassembled WGS sequence"/>
</dbReference>
<feature type="domain" description="HTH araC/xylS-type" evidence="6">
    <location>
        <begin position="671"/>
        <end position="769"/>
    </location>
</feature>
<evidence type="ECO:0000256" key="1">
    <source>
        <dbReference type="ARBA" id="ARBA00023015"/>
    </source>
</evidence>
<comment type="caution">
    <text evidence="7">The sequence shown here is derived from an EMBL/GenBank/DDBJ whole genome shotgun (WGS) entry which is preliminary data.</text>
</comment>
<dbReference type="EMBL" id="VDCQ01000074">
    <property type="protein sequence ID" value="TNJ61530.1"/>
    <property type="molecule type" value="Genomic_DNA"/>
</dbReference>
<dbReference type="GO" id="GO:0003700">
    <property type="term" value="F:DNA-binding transcription factor activity"/>
    <property type="evidence" value="ECO:0007669"/>
    <property type="project" value="InterPro"/>
</dbReference>
<protein>
    <submittedName>
        <fullName evidence="7">AraC family transcriptional regulator</fullName>
    </submittedName>
</protein>
<dbReference type="InterPro" id="IPR018060">
    <property type="entry name" value="HTH_AraC"/>
</dbReference>
<name>A0A5C4SYR8_9BACL</name>
<keyword evidence="5" id="KW-1133">Transmembrane helix</keyword>
<evidence type="ECO:0000256" key="2">
    <source>
        <dbReference type="ARBA" id="ARBA00023125"/>
    </source>
</evidence>
<keyword evidence="3" id="KW-0804">Transcription</keyword>
<dbReference type="GO" id="GO:0043565">
    <property type="term" value="F:sequence-specific DNA binding"/>
    <property type="evidence" value="ECO:0007669"/>
    <property type="project" value="InterPro"/>
</dbReference>
<dbReference type="Gene3D" id="1.10.10.60">
    <property type="entry name" value="Homeodomain-like"/>
    <property type="match status" value="2"/>
</dbReference>
<organism evidence="7 8">
    <name type="scientific">Paenibacillus hemerocallicola</name>
    <dbReference type="NCBI Taxonomy" id="1172614"/>
    <lineage>
        <taxon>Bacteria</taxon>
        <taxon>Bacillati</taxon>
        <taxon>Bacillota</taxon>
        <taxon>Bacilli</taxon>
        <taxon>Bacillales</taxon>
        <taxon>Paenibacillaceae</taxon>
        <taxon>Paenibacillus</taxon>
    </lineage>
</organism>
<keyword evidence="5" id="KW-0472">Membrane</keyword>
<keyword evidence="2" id="KW-0238">DNA-binding</keyword>
<keyword evidence="1" id="KW-0805">Transcription regulation</keyword>
<evidence type="ECO:0000313" key="8">
    <source>
        <dbReference type="Proteomes" id="UP000307943"/>
    </source>
</evidence>
<dbReference type="PROSITE" id="PS01124">
    <property type="entry name" value="HTH_ARAC_FAMILY_2"/>
    <property type="match status" value="1"/>
</dbReference>
<sequence>MRLRIPANRLFYKILLYFLSLLIPIVVIGVVTYVNFVSEYKSEFAARSAMSLRFSADLIDAHLRTVQEAGIGFFSDAKVNGLLKPDDQYTLEDRAGLLDILQSLKRTGAILTEFADDLFMFIDHDKVYTTSGIEDFEPFFGRVMSYGSFDAEYWRRTIRSERVIDILEPSTLRTVRGSGIVVPVIVASMVRGNNAVLAANISVESLRSTLKGNAAFPSTRFVALDGRGRVVFGMEDAADKESPIPGKLAESFPDGNAGSLELALGGKDYFVSYVQSDVYGWKLYALTPMAEFADRASGILNMIVLICAVLVVIGLSFSFIFAFKLYTPIQRIKDALADPGEPRDDPEPASDDYGEIGHGIRRLIRSSRTFELQLNSVWSEYMDQTLLHLIKDREIPNEAELHKLFRERLGFAKDGYRVCNIHFQFKEAFYEHIPDEDRIVVWSKLRKLIGAFLGVHFRLYVLECTRHLYVCVIEPGEGDDDQAALRKALDEFMRTFQFDLQYCIIRVGIGQVREGVRGIGESYKEAMLALQHADGASDCEIVQYERLAIRPSVLYTFADEIKLMNGLKAGEAAVKEKVSEFVRQHEERGASPHALAVLLTDLYRTGLRFVMEQGLDRDRLVSEEADGLLGDSDEWPVRYENKKEMLLGFYDRLAAELGARQQTYKANSLISAITDMIETEYGRELYLESISDRLGLSPKYVSRIFKEKTGMNITEYMNRVRIDQAKLLLSGTDMTIGDIAERVGINSRTTFLRIFKKTEGIAPQSYRKAEWDKNGTPATSGRNAGADD</sequence>
<reference evidence="7 8" key="1">
    <citation type="submission" date="2019-05" db="EMBL/GenBank/DDBJ databases">
        <title>We sequenced the genome of Paenibacillus hemerocallicola KCTC 33185 for further insight into its adaptation and study the phylogeny of Paenibacillus.</title>
        <authorList>
            <person name="Narsing Rao M.P."/>
        </authorList>
    </citation>
    <scope>NUCLEOTIDE SEQUENCE [LARGE SCALE GENOMIC DNA]</scope>
    <source>
        <strain evidence="7 8">KCTC 33185</strain>
    </source>
</reference>
<dbReference type="PANTHER" id="PTHR43280:SF2">
    <property type="entry name" value="HTH-TYPE TRANSCRIPTIONAL REGULATOR EXSA"/>
    <property type="match status" value="1"/>
</dbReference>
<dbReference type="SMART" id="SM00342">
    <property type="entry name" value="HTH_ARAC"/>
    <property type="match status" value="1"/>
</dbReference>
<dbReference type="OrthoDB" id="2515823at2"/>